<reference evidence="19" key="1">
    <citation type="submission" date="2023-04" db="EMBL/GenBank/DDBJ databases">
        <title>Phytophthora fragariaefolia NBRC 109709.</title>
        <authorList>
            <person name="Ichikawa N."/>
            <person name="Sato H."/>
            <person name="Tonouchi N."/>
        </authorList>
    </citation>
    <scope>NUCLEOTIDE SEQUENCE</scope>
    <source>
        <strain evidence="19">NBRC 109709</strain>
    </source>
</reference>
<dbReference type="GO" id="GO:0003887">
    <property type="term" value="F:DNA-directed DNA polymerase activity"/>
    <property type="evidence" value="ECO:0007669"/>
    <property type="project" value="UniProtKB-KW"/>
</dbReference>
<evidence type="ECO:0000256" key="9">
    <source>
        <dbReference type="ARBA" id="ARBA00022840"/>
    </source>
</evidence>
<dbReference type="EMBL" id="BSXT01003073">
    <property type="protein sequence ID" value="GMF52294.1"/>
    <property type="molecule type" value="Genomic_DNA"/>
</dbReference>
<dbReference type="InterPro" id="IPR001878">
    <property type="entry name" value="Znf_CCHC"/>
</dbReference>
<evidence type="ECO:0000256" key="15">
    <source>
        <dbReference type="ARBA" id="ARBA00023172"/>
    </source>
</evidence>
<keyword evidence="3" id="KW-0645">Protease</keyword>
<keyword evidence="14" id="KW-0917">Virion maturation</keyword>
<keyword evidence="15" id="KW-0233">DNA recombination</keyword>
<evidence type="ECO:0000256" key="14">
    <source>
        <dbReference type="ARBA" id="ARBA00023113"/>
    </source>
</evidence>
<evidence type="ECO:0000256" key="8">
    <source>
        <dbReference type="ARBA" id="ARBA00022801"/>
    </source>
</evidence>
<proteinExistence type="predicted"/>
<dbReference type="GO" id="GO:0008270">
    <property type="term" value="F:zinc ion binding"/>
    <property type="evidence" value="ECO:0007669"/>
    <property type="project" value="UniProtKB-KW"/>
</dbReference>
<dbReference type="GO" id="GO:0005524">
    <property type="term" value="F:ATP binding"/>
    <property type="evidence" value="ECO:0007669"/>
    <property type="project" value="UniProtKB-KW"/>
</dbReference>
<evidence type="ECO:0000256" key="3">
    <source>
        <dbReference type="ARBA" id="ARBA00022670"/>
    </source>
</evidence>
<keyword evidence="4" id="KW-0540">Nuclease</keyword>
<keyword evidence="6" id="KW-0547">Nucleotide-binding</keyword>
<keyword evidence="13" id="KW-0808">Transferase</keyword>
<dbReference type="InterPro" id="IPR036397">
    <property type="entry name" value="RNaseH_sf"/>
</dbReference>
<dbReference type="GO" id="GO:0003964">
    <property type="term" value="F:RNA-directed DNA polymerase activity"/>
    <property type="evidence" value="ECO:0007669"/>
    <property type="project" value="UniProtKB-KW"/>
</dbReference>
<dbReference type="SUPFAM" id="SSF53098">
    <property type="entry name" value="Ribonuclease H-like"/>
    <property type="match status" value="1"/>
</dbReference>
<feature type="domain" description="CCHC-type" evidence="18">
    <location>
        <begin position="206"/>
        <end position="222"/>
    </location>
</feature>
<keyword evidence="13" id="KW-0239">DNA-directed DNA polymerase</keyword>
<feature type="region of interest" description="Disordered" evidence="17">
    <location>
        <begin position="168"/>
        <end position="200"/>
    </location>
</feature>
<accession>A0A9W6Y3Z9</accession>
<dbReference type="SUPFAM" id="SSF57756">
    <property type="entry name" value="Retrovirus zinc finger-like domains"/>
    <property type="match status" value="1"/>
</dbReference>
<dbReference type="GO" id="GO:0006508">
    <property type="term" value="P:proteolysis"/>
    <property type="evidence" value="ECO:0007669"/>
    <property type="project" value="UniProtKB-KW"/>
</dbReference>
<keyword evidence="7" id="KW-0255">Endonuclease</keyword>
<keyword evidence="9" id="KW-0067">ATP-binding</keyword>
<keyword evidence="20" id="KW-1185">Reference proteome</keyword>
<evidence type="ECO:0000313" key="19">
    <source>
        <dbReference type="EMBL" id="GMF52294.1"/>
    </source>
</evidence>
<evidence type="ECO:0000259" key="18">
    <source>
        <dbReference type="PROSITE" id="PS50158"/>
    </source>
</evidence>
<dbReference type="SMART" id="SM00343">
    <property type="entry name" value="ZnF_C2HC"/>
    <property type="match status" value="1"/>
</dbReference>
<keyword evidence="11" id="KW-0229">DNA integration</keyword>
<comment type="caution">
    <text evidence="19">The sequence shown here is derived from an EMBL/GenBank/DDBJ whole genome shotgun (WGS) entry which is preliminary data.</text>
</comment>
<keyword evidence="12" id="KW-0695">RNA-directed DNA polymerase</keyword>
<dbReference type="GO" id="GO:0003676">
    <property type="term" value="F:nucleic acid binding"/>
    <property type="evidence" value="ECO:0007669"/>
    <property type="project" value="InterPro"/>
</dbReference>
<keyword evidence="2" id="KW-1188">Viral release from host cell</keyword>
<dbReference type="GO" id="GO:0006310">
    <property type="term" value="P:DNA recombination"/>
    <property type="evidence" value="ECO:0007669"/>
    <property type="project" value="UniProtKB-KW"/>
</dbReference>
<evidence type="ECO:0000256" key="6">
    <source>
        <dbReference type="ARBA" id="ARBA00022741"/>
    </source>
</evidence>
<evidence type="ECO:0000256" key="2">
    <source>
        <dbReference type="ARBA" id="ARBA00022612"/>
    </source>
</evidence>
<evidence type="ECO:0000256" key="16">
    <source>
        <dbReference type="PROSITE-ProRule" id="PRU00047"/>
    </source>
</evidence>
<evidence type="ECO:0000313" key="20">
    <source>
        <dbReference type="Proteomes" id="UP001165121"/>
    </source>
</evidence>
<dbReference type="AlphaFoldDB" id="A0A9W6Y3Z9"/>
<evidence type="ECO:0000256" key="5">
    <source>
        <dbReference type="ARBA" id="ARBA00022723"/>
    </source>
</evidence>
<keyword evidence="16" id="KW-0863">Zinc-finger</keyword>
<dbReference type="Gene3D" id="3.30.420.10">
    <property type="entry name" value="Ribonuclease H-like superfamily/Ribonuclease H"/>
    <property type="match status" value="1"/>
</dbReference>
<feature type="region of interest" description="Disordered" evidence="17">
    <location>
        <begin position="536"/>
        <end position="574"/>
    </location>
</feature>
<dbReference type="PROSITE" id="PS50158">
    <property type="entry name" value="ZF_CCHC"/>
    <property type="match status" value="1"/>
</dbReference>
<dbReference type="InterPro" id="IPR039537">
    <property type="entry name" value="Retrotran_Ty1/copia-like"/>
</dbReference>
<dbReference type="PANTHER" id="PTHR42648:SF11">
    <property type="entry name" value="TRANSPOSON TY4-P GAG-POL POLYPROTEIN"/>
    <property type="match status" value="1"/>
</dbReference>
<feature type="compositionally biased region" description="Basic residues" evidence="17">
    <location>
        <begin position="615"/>
        <end position="626"/>
    </location>
</feature>
<dbReference type="GO" id="GO:0004519">
    <property type="term" value="F:endonuclease activity"/>
    <property type="evidence" value="ECO:0007669"/>
    <property type="project" value="UniProtKB-KW"/>
</dbReference>
<comment type="function">
    <text evidence="1">The aspartyl protease (PR) mediates the proteolytic cleavages of the Gag and Gag-Pol polyproteins after assembly of the VLP.</text>
</comment>
<keyword evidence="10" id="KW-0460">Magnesium</keyword>
<feature type="region of interest" description="Disordered" evidence="17">
    <location>
        <begin position="604"/>
        <end position="626"/>
    </location>
</feature>
<evidence type="ECO:0000256" key="17">
    <source>
        <dbReference type="SAM" id="MobiDB-lite"/>
    </source>
</evidence>
<gene>
    <name evidence="19" type="ORF">Pfra01_002136500</name>
</gene>
<evidence type="ECO:0000256" key="1">
    <source>
        <dbReference type="ARBA" id="ARBA00002180"/>
    </source>
</evidence>
<dbReference type="PANTHER" id="PTHR42648">
    <property type="entry name" value="TRANSPOSASE, PUTATIVE-RELATED"/>
    <property type="match status" value="1"/>
</dbReference>
<dbReference type="Pfam" id="PF22936">
    <property type="entry name" value="Pol_BBD"/>
    <property type="match status" value="1"/>
</dbReference>
<dbReference type="GO" id="GO:0015074">
    <property type="term" value="P:DNA integration"/>
    <property type="evidence" value="ECO:0007669"/>
    <property type="project" value="UniProtKB-KW"/>
</dbReference>
<dbReference type="InterPro" id="IPR057670">
    <property type="entry name" value="SH3_retrovirus"/>
</dbReference>
<dbReference type="Proteomes" id="UP001165121">
    <property type="component" value="Unassembled WGS sequence"/>
</dbReference>
<keyword evidence="16" id="KW-0862">Zinc</keyword>
<evidence type="ECO:0000256" key="4">
    <source>
        <dbReference type="ARBA" id="ARBA00022722"/>
    </source>
</evidence>
<dbReference type="InterPro" id="IPR054722">
    <property type="entry name" value="PolX-like_BBD"/>
</dbReference>
<dbReference type="Pfam" id="PF25597">
    <property type="entry name" value="SH3_retrovirus"/>
    <property type="match status" value="1"/>
</dbReference>
<organism evidence="19 20">
    <name type="scientific">Phytophthora fragariaefolia</name>
    <dbReference type="NCBI Taxonomy" id="1490495"/>
    <lineage>
        <taxon>Eukaryota</taxon>
        <taxon>Sar</taxon>
        <taxon>Stramenopiles</taxon>
        <taxon>Oomycota</taxon>
        <taxon>Peronosporomycetes</taxon>
        <taxon>Peronosporales</taxon>
        <taxon>Peronosporaceae</taxon>
        <taxon>Phytophthora</taxon>
    </lineage>
</organism>
<evidence type="ECO:0000256" key="12">
    <source>
        <dbReference type="ARBA" id="ARBA00022918"/>
    </source>
</evidence>
<feature type="compositionally biased region" description="Basic residues" evidence="17">
    <location>
        <begin position="171"/>
        <end position="181"/>
    </location>
</feature>
<dbReference type="OrthoDB" id="92642at2759"/>
<evidence type="ECO:0000256" key="11">
    <source>
        <dbReference type="ARBA" id="ARBA00022908"/>
    </source>
</evidence>
<evidence type="ECO:0000256" key="10">
    <source>
        <dbReference type="ARBA" id="ARBA00022842"/>
    </source>
</evidence>
<keyword evidence="8" id="KW-0378">Hydrolase</keyword>
<dbReference type="InterPro" id="IPR036875">
    <property type="entry name" value="Znf_CCHC_sf"/>
</dbReference>
<dbReference type="InterPro" id="IPR012337">
    <property type="entry name" value="RNaseH-like_sf"/>
</dbReference>
<keyword evidence="13" id="KW-0548">Nucleotidyltransferase</keyword>
<name>A0A9W6Y3Z9_9STRA</name>
<dbReference type="Pfam" id="PF14223">
    <property type="entry name" value="Retrotran_gag_2"/>
    <property type="match status" value="1"/>
</dbReference>
<sequence length="626" mass="70245">MSPDHGPDDILKDGNHFHWEFNARKALAVKDLLLHVTLKSDEVTPGVDRESASWKTADLNAFAILARLLSPVYQAMARDATSARHVWETLEAFFVRRSLHNPIQLRRQLHEFRMASGSDLLEHLLQFDTMCMNITAVGDQLAEDGKMVILLGILSSDYDSMTKVALNAGRSSRHKQHHGQSRGRSFQGSSNRDGTRNHRHGRFPGRCFKCKKSGHKQAECPESSGRPATGAGEFVFSVLLEHTDDWLLDSGAISHMTFCKLDFIKYRHLTTLFTIGIANGQAMEAKCVGDVRLVLSNDVQVNMVDVLFVPFLDRCLISSNEEVCSGCMKEKLPVAKISRAAKTTVKSQYVLALVHSDVMGPVNMKSTGGARYVLIFIDDFSRFTVVYFLKNKSEVLEKFVQYKVFAEKQFDHSIRYDRAIFGATEWSVRANEQNYHGDGAFYDLRMWTNSLGGKLDIRNLRVFGARGFGYIDKTKRKKLDAKAYECIFLGYADAAKAYRVWNVDGGNLVTSRSVRFDESDATRYIQVMAGNKNKRHSGVDTFVDDDDQLDTAPRPAVPSPEPIATDEDMLETSGDHGQMGVEVAANLPLPSAAFKQREFARKFDRSASNRANTQLRKRMAKHTTAS</sequence>
<evidence type="ECO:0000256" key="13">
    <source>
        <dbReference type="ARBA" id="ARBA00022932"/>
    </source>
</evidence>
<keyword evidence="5" id="KW-0479">Metal-binding</keyword>
<dbReference type="GO" id="GO:0008233">
    <property type="term" value="F:peptidase activity"/>
    <property type="evidence" value="ECO:0007669"/>
    <property type="project" value="UniProtKB-KW"/>
</dbReference>
<protein>
    <submittedName>
        <fullName evidence="19">Unnamed protein product</fullName>
    </submittedName>
</protein>
<evidence type="ECO:0000256" key="7">
    <source>
        <dbReference type="ARBA" id="ARBA00022759"/>
    </source>
</evidence>